<evidence type="ECO:0000256" key="3">
    <source>
        <dbReference type="ARBA" id="ARBA00022723"/>
    </source>
</evidence>
<reference evidence="7" key="1">
    <citation type="journal article" date="2016" name="Nat. Genet.">
        <title>A high-quality carrot genome assembly provides new insights into carotenoid accumulation and asterid genome evolution.</title>
        <authorList>
            <person name="Iorizzo M."/>
            <person name="Ellison S."/>
            <person name="Senalik D."/>
            <person name="Zeng P."/>
            <person name="Satapoomin P."/>
            <person name="Huang J."/>
            <person name="Bowman M."/>
            <person name="Iovene M."/>
            <person name="Sanseverino W."/>
            <person name="Cavagnaro P."/>
            <person name="Yildiz M."/>
            <person name="Macko-Podgorni A."/>
            <person name="Moranska E."/>
            <person name="Grzebelus E."/>
            <person name="Grzebelus D."/>
            <person name="Ashrafi H."/>
            <person name="Zheng Z."/>
            <person name="Cheng S."/>
            <person name="Spooner D."/>
            <person name="Van Deynze A."/>
            <person name="Simon P."/>
        </authorList>
    </citation>
    <scope>NUCLEOTIDE SEQUENCE</scope>
    <source>
        <tissue evidence="7">Leaf</tissue>
    </source>
</reference>
<feature type="domain" description="JmjC" evidence="6">
    <location>
        <begin position="523"/>
        <end position="750"/>
    </location>
</feature>
<dbReference type="PANTHER" id="PTHR12549">
    <property type="entry name" value="JMJC DOMAIN-CONTAINING HISTONE DEMETHYLATION PROTEIN"/>
    <property type="match status" value="1"/>
</dbReference>
<dbReference type="GO" id="GO:0003712">
    <property type="term" value="F:transcription coregulator activity"/>
    <property type="evidence" value="ECO:0007669"/>
    <property type="project" value="TreeGrafter"/>
</dbReference>
<accession>A0AAF0X8M2</accession>
<dbReference type="PANTHER" id="PTHR12549:SF11">
    <property type="entry name" value="LYSINE-SPECIFIC DEMETHYLASE JMJ25"/>
    <property type="match status" value="1"/>
</dbReference>
<sequence>MDLYLFVLYNSPMCFNSYDIIVYFVLSLKQILKSIVFIDPLVHYTYYHNNKNPCVNMAKSSLNTAREREGASNIAEDSRPVKRCKIENSRGESKYCHQCKRSDKGRVVKCGLCEKKKYCVPCISKFYPKMKEEDFVKGCPFCRDICNCKSCLCLKLPIKNATSLTKEDKFCHLKYLLKRLLPFVSKFNEQQNSEREMEAKIQGLSVSEVKVQASNCPVDERLYCNYCRTSIADYHRSCTRCHYDLCITCCQQLRDCCLHKRHIKIFQYVDPGEGYIHGKQCKSNGTLGTTAKTKNGARVKLESEWKPNKDGSISCPPERMGGCGKGILKLNQVLPNNWLSNILVKAEKLYELYKLNDMPETPAHWCSCYNLASNNIAKRKLRKAASRDHSNDNYLYSPSAIDIEAEDLKCFQAHWSRGEPVIVSNVLQSTYGLSWEPIVMSRAIRETNSQTDIAVVNCLNWCEVKLSVNKFFTGYTEGIFDKADWPQMLKLNDWPPSGVFEDHLPRHNVEFISSLPFKEYTNPQSGFLNLAVKLPNDHLLPDTGSKLYIGYGFPQELGRGDSVKKIHCHESDAVYVLTHAKEMTFTPSQLAEIKQLKEKHYLQDLRELYMNGQITDGIEQQKELSDIDELEKTDGGALWDIYRREDASKLKEYLSKHLKEFRHIYCLPVKQVFDPIHDRSFYLNTEHKRRLKKEYGIEPWTVVQNLGDAIFIPAGCPCQVRYLKSCMQVSAGFVSPENIDACIRLSEEIRVLPLKHRAKEDRLGVKKLIVHAMRQVLDELDVFTNFQCPTNHPMKTECVDLNFDPSKEIGYLGSVPDFDLKSDFHPANLKIYARRLSKKTRVLDHSPRCDATIFKSDFQKKVNKFKDISQSITKISQPPSSNGCPGFYNRTPRSVPAETVGFFKQLEELIQENKFDVFKTLPPQIQLDIQIIQKYEKMLKKYLSGRLLDLADDLNYQEFTEALHGLLACRRIPSRLQQGFLTLRRDLPYLISRAYELHKEVNRGMVLPLARSSEKEGLKSMLGKYSRIEDTLVNLEKEKDDNLFKIDKLQMSNENISAEVTKLSAEMVKNVVFGGCGIMCNDNVRELEHMKERNSDEMVRLQAKNEAIDAKIVELVDETEALQKDAAAQNHKVMNLEALGSIYEANVEEAMDRLVIMELKWKQHAESLHY</sequence>
<dbReference type="Pfam" id="PF02373">
    <property type="entry name" value="JmjC"/>
    <property type="match status" value="1"/>
</dbReference>
<organism evidence="7 8">
    <name type="scientific">Daucus carota subsp. sativus</name>
    <name type="common">Carrot</name>
    <dbReference type="NCBI Taxonomy" id="79200"/>
    <lineage>
        <taxon>Eukaryota</taxon>
        <taxon>Viridiplantae</taxon>
        <taxon>Streptophyta</taxon>
        <taxon>Embryophyta</taxon>
        <taxon>Tracheophyta</taxon>
        <taxon>Spermatophyta</taxon>
        <taxon>Magnoliopsida</taxon>
        <taxon>eudicotyledons</taxon>
        <taxon>Gunneridae</taxon>
        <taxon>Pentapetalae</taxon>
        <taxon>asterids</taxon>
        <taxon>campanulids</taxon>
        <taxon>Apiales</taxon>
        <taxon>Apiaceae</taxon>
        <taxon>Apioideae</taxon>
        <taxon>Scandiceae</taxon>
        <taxon>Daucinae</taxon>
        <taxon>Daucus</taxon>
        <taxon>Daucus sect. Daucus</taxon>
    </lineage>
</organism>
<evidence type="ECO:0000259" key="6">
    <source>
        <dbReference type="PROSITE" id="PS51184"/>
    </source>
</evidence>
<dbReference type="GO" id="GO:0046872">
    <property type="term" value="F:metal ion binding"/>
    <property type="evidence" value="ECO:0007669"/>
    <property type="project" value="UniProtKB-KW"/>
</dbReference>
<dbReference type="GO" id="GO:0031490">
    <property type="term" value="F:chromatin DNA binding"/>
    <property type="evidence" value="ECO:0007669"/>
    <property type="project" value="TreeGrafter"/>
</dbReference>
<keyword evidence="8" id="KW-1185">Reference proteome</keyword>
<name>A0AAF0X8M2_DAUCS</name>
<dbReference type="EMBL" id="CP093347">
    <property type="protein sequence ID" value="WOH02444.1"/>
    <property type="molecule type" value="Genomic_DNA"/>
</dbReference>
<evidence type="ECO:0000256" key="5">
    <source>
        <dbReference type="SAM" id="Coils"/>
    </source>
</evidence>
<comment type="subcellular location">
    <subcellularLocation>
        <location evidence="1">Nucleus</location>
    </subcellularLocation>
</comment>
<evidence type="ECO:0000313" key="7">
    <source>
        <dbReference type="EMBL" id="WOH02444.1"/>
    </source>
</evidence>
<proteinExistence type="inferred from homology"/>
<reference evidence="7" key="2">
    <citation type="submission" date="2022-03" db="EMBL/GenBank/DDBJ databases">
        <title>Draft title - Genomic analysis of global carrot germplasm unveils the trajectory of domestication and the origin of high carotenoid orange carrot.</title>
        <authorList>
            <person name="Iorizzo M."/>
            <person name="Ellison S."/>
            <person name="Senalik D."/>
            <person name="Macko-Podgorni A."/>
            <person name="Grzebelus D."/>
            <person name="Bostan H."/>
            <person name="Rolling W."/>
            <person name="Curaba J."/>
            <person name="Simon P."/>
        </authorList>
    </citation>
    <scope>NUCLEOTIDE SEQUENCE</scope>
    <source>
        <tissue evidence="7">Leaf</tissue>
    </source>
</reference>
<feature type="coiled-coil region" evidence="5">
    <location>
        <begin position="1018"/>
        <end position="1118"/>
    </location>
</feature>
<dbReference type="InterPro" id="IPR003347">
    <property type="entry name" value="JmjC_dom"/>
</dbReference>
<dbReference type="SUPFAM" id="SSF51197">
    <property type="entry name" value="Clavaminate synthase-like"/>
    <property type="match status" value="1"/>
</dbReference>
<dbReference type="GO" id="GO:0006357">
    <property type="term" value="P:regulation of transcription by RNA polymerase II"/>
    <property type="evidence" value="ECO:0007669"/>
    <property type="project" value="TreeGrafter"/>
</dbReference>
<dbReference type="InterPro" id="IPR045109">
    <property type="entry name" value="LSDs-like"/>
</dbReference>
<dbReference type="GO" id="GO:0032454">
    <property type="term" value="F:histone H3K9 demethylase activity"/>
    <property type="evidence" value="ECO:0007669"/>
    <property type="project" value="InterPro"/>
</dbReference>
<dbReference type="GO" id="GO:0000785">
    <property type="term" value="C:chromatin"/>
    <property type="evidence" value="ECO:0007669"/>
    <property type="project" value="TreeGrafter"/>
</dbReference>
<keyword evidence="5" id="KW-0175">Coiled coil</keyword>
<keyword evidence="4" id="KW-0539">Nucleus</keyword>
<dbReference type="AlphaFoldDB" id="A0AAF0X8M2"/>
<evidence type="ECO:0000256" key="1">
    <source>
        <dbReference type="ARBA" id="ARBA00004123"/>
    </source>
</evidence>
<gene>
    <name evidence="7" type="ORF">DCAR_0521833</name>
</gene>
<dbReference type="GO" id="GO:0000118">
    <property type="term" value="C:histone deacetylase complex"/>
    <property type="evidence" value="ECO:0007669"/>
    <property type="project" value="TreeGrafter"/>
</dbReference>
<dbReference type="SMART" id="SM00558">
    <property type="entry name" value="JmjC"/>
    <property type="match status" value="1"/>
</dbReference>
<dbReference type="Gene3D" id="2.60.120.650">
    <property type="entry name" value="Cupin"/>
    <property type="match status" value="1"/>
</dbReference>
<comment type="similarity">
    <text evidence="2">Belongs to the JARID1 histone demethylase family.</text>
</comment>
<evidence type="ECO:0000256" key="4">
    <source>
        <dbReference type="ARBA" id="ARBA00023242"/>
    </source>
</evidence>
<evidence type="ECO:0000313" key="8">
    <source>
        <dbReference type="Proteomes" id="UP000077755"/>
    </source>
</evidence>
<dbReference type="PROSITE" id="PS51184">
    <property type="entry name" value="JMJC"/>
    <property type="match status" value="1"/>
</dbReference>
<protein>
    <recommendedName>
        <fullName evidence="6">JmjC domain-containing protein</fullName>
    </recommendedName>
</protein>
<dbReference type="Proteomes" id="UP000077755">
    <property type="component" value="Chromosome 5"/>
</dbReference>
<evidence type="ECO:0000256" key="2">
    <source>
        <dbReference type="ARBA" id="ARBA00006801"/>
    </source>
</evidence>
<keyword evidence="3" id="KW-0479">Metal-binding</keyword>